<comment type="caution">
    <text evidence="1">The sequence shown here is derived from an EMBL/GenBank/DDBJ whole genome shotgun (WGS) entry which is preliminary data.</text>
</comment>
<accession>A0A0H2MQ52</accession>
<evidence type="ECO:0000313" key="2">
    <source>
        <dbReference type="Proteomes" id="UP000035444"/>
    </source>
</evidence>
<dbReference type="Proteomes" id="UP000035444">
    <property type="component" value="Unassembled WGS sequence"/>
</dbReference>
<dbReference type="AlphaFoldDB" id="A0A0H2MQ52"/>
<gene>
    <name evidence="1" type="ORF">WH96_20960</name>
</gene>
<dbReference type="RefSeq" id="WP_047766204.1">
    <property type="nucleotide sequence ID" value="NZ_LAQL01000075.1"/>
</dbReference>
<protein>
    <submittedName>
        <fullName evidence="1">Uncharacterized protein</fullName>
    </submittedName>
</protein>
<dbReference type="EMBL" id="LAQL01000075">
    <property type="protein sequence ID" value="KLN58825.1"/>
    <property type="molecule type" value="Genomic_DNA"/>
</dbReference>
<feature type="non-terminal residue" evidence="1">
    <location>
        <position position="1"/>
    </location>
</feature>
<sequence length="113" mass="11129">NPTVVLALADGASAIKEDSVDNEISIKASSGDATDELTTVVVTFPDASGVEVGDLDLSALTSDASVASAVASVAGNGDIVITVTLNSGVTSLDSSFTLDAPVEDSDVDLSGIT</sequence>
<organism evidence="1 2">
    <name type="scientific">Kiloniella spongiae</name>
    <dbReference type="NCBI Taxonomy" id="1489064"/>
    <lineage>
        <taxon>Bacteria</taxon>
        <taxon>Pseudomonadati</taxon>
        <taxon>Pseudomonadota</taxon>
        <taxon>Alphaproteobacteria</taxon>
        <taxon>Rhodospirillales</taxon>
        <taxon>Kiloniellaceae</taxon>
        <taxon>Kiloniella</taxon>
    </lineage>
</organism>
<reference evidence="1 2" key="1">
    <citation type="submission" date="2015-03" db="EMBL/GenBank/DDBJ databases">
        <title>Genome Sequence of Kiloniella spongiae MEBiC09566, isolated from a marine sponge.</title>
        <authorList>
            <person name="Shao Z."/>
            <person name="Wang L."/>
            <person name="Li X."/>
        </authorList>
    </citation>
    <scope>NUCLEOTIDE SEQUENCE [LARGE SCALE GENOMIC DNA]</scope>
    <source>
        <strain evidence="1 2">MEBiC09566</strain>
    </source>
</reference>
<name>A0A0H2MQ52_9PROT</name>
<feature type="non-terminal residue" evidence="1">
    <location>
        <position position="113"/>
    </location>
</feature>
<keyword evidence="2" id="KW-1185">Reference proteome</keyword>
<proteinExistence type="predicted"/>
<evidence type="ECO:0000313" key="1">
    <source>
        <dbReference type="EMBL" id="KLN58825.1"/>
    </source>
</evidence>